<evidence type="ECO:0000313" key="5">
    <source>
        <dbReference type="Ensembl" id="ENSONIP00000071598.1"/>
    </source>
</evidence>
<evidence type="ECO:0000313" key="6">
    <source>
        <dbReference type="Proteomes" id="UP000005207"/>
    </source>
</evidence>
<dbReference type="SMART" id="SM00409">
    <property type="entry name" value="IG"/>
    <property type="match status" value="3"/>
</dbReference>
<dbReference type="InterPro" id="IPR013162">
    <property type="entry name" value="CD80_C2-set"/>
</dbReference>
<dbReference type="PROSITE" id="PS50835">
    <property type="entry name" value="IG_LIKE"/>
    <property type="match status" value="2"/>
</dbReference>
<dbReference type="InterPro" id="IPR036179">
    <property type="entry name" value="Ig-like_dom_sf"/>
</dbReference>
<dbReference type="SUPFAM" id="SSF48726">
    <property type="entry name" value="Immunoglobulin"/>
    <property type="match status" value="2"/>
</dbReference>
<dbReference type="PANTHER" id="PTHR46484">
    <property type="entry name" value="SI:CH211-171H4.5-RELATED"/>
    <property type="match status" value="1"/>
</dbReference>
<dbReference type="GO" id="GO:0016020">
    <property type="term" value="C:membrane"/>
    <property type="evidence" value="ECO:0007669"/>
    <property type="project" value="UniProtKB-SubCell"/>
</dbReference>
<accession>A0A669EFJ4</accession>
<keyword evidence="6" id="KW-1185">Reference proteome</keyword>
<dbReference type="AlphaFoldDB" id="A0A669EFJ4"/>
<dbReference type="InterPro" id="IPR007110">
    <property type="entry name" value="Ig-like_dom"/>
</dbReference>
<dbReference type="Pfam" id="PF13895">
    <property type="entry name" value="Ig_2"/>
    <property type="match status" value="1"/>
</dbReference>
<comment type="subcellular location">
    <subcellularLocation>
        <location evidence="1">Membrane</location>
        <topology evidence="1">Single-pass membrane protein</topology>
    </subcellularLocation>
</comment>
<dbReference type="Gene3D" id="2.60.40.10">
    <property type="entry name" value="Immunoglobulins"/>
    <property type="match status" value="3"/>
</dbReference>
<gene>
    <name evidence="5" type="primary">LOC109204119</name>
</gene>
<name>A0A669EFJ4_ORENI</name>
<dbReference type="GeneTree" id="ENSGT01150000286924"/>
<reference evidence="5" key="3">
    <citation type="submission" date="2025-09" db="UniProtKB">
        <authorList>
            <consortium name="Ensembl"/>
        </authorList>
    </citation>
    <scope>IDENTIFICATION</scope>
</reference>
<feature type="domain" description="Ig-like" evidence="4">
    <location>
        <begin position="118"/>
        <end position="214"/>
    </location>
</feature>
<reference evidence="5" key="2">
    <citation type="submission" date="2025-08" db="UniProtKB">
        <authorList>
            <consortium name="Ensembl"/>
        </authorList>
    </citation>
    <scope>IDENTIFICATION</scope>
</reference>
<evidence type="ECO:0000259" key="4">
    <source>
        <dbReference type="PROSITE" id="PS50835"/>
    </source>
</evidence>
<organism evidence="5 6">
    <name type="scientific">Oreochromis niloticus</name>
    <name type="common">Nile tilapia</name>
    <name type="synonym">Tilapia nilotica</name>
    <dbReference type="NCBI Taxonomy" id="8128"/>
    <lineage>
        <taxon>Eukaryota</taxon>
        <taxon>Metazoa</taxon>
        <taxon>Chordata</taxon>
        <taxon>Craniata</taxon>
        <taxon>Vertebrata</taxon>
        <taxon>Euteleostomi</taxon>
        <taxon>Actinopterygii</taxon>
        <taxon>Neopterygii</taxon>
        <taxon>Teleostei</taxon>
        <taxon>Neoteleostei</taxon>
        <taxon>Acanthomorphata</taxon>
        <taxon>Ovalentaria</taxon>
        <taxon>Cichlomorphae</taxon>
        <taxon>Cichliformes</taxon>
        <taxon>Cichlidae</taxon>
        <taxon>African cichlids</taxon>
        <taxon>Pseudocrenilabrinae</taxon>
        <taxon>Oreochromini</taxon>
        <taxon>Oreochromis</taxon>
    </lineage>
</organism>
<dbReference type="InterPro" id="IPR003599">
    <property type="entry name" value="Ig_sub"/>
</dbReference>
<reference evidence="6" key="1">
    <citation type="submission" date="2012-01" db="EMBL/GenBank/DDBJ databases">
        <title>The Genome Sequence of Oreochromis niloticus (Nile Tilapia).</title>
        <authorList>
            <consortium name="Broad Institute Genome Assembly Team"/>
            <consortium name="Broad Institute Sequencing Platform"/>
            <person name="Di Palma F."/>
            <person name="Johnson J."/>
            <person name="Lander E.S."/>
            <person name="Lindblad-Toh K."/>
        </authorList>
    </citation>
    <scope>NUCLEOTIDE SEQUENCE [LARGE SCALE GENOMIC DNA]</scope>
</reference>
<feature type="domain" description="Ig-like" evidence="4">
    <location>
        <begin position="221"/>
        <end position="301"/>
    </location>
</feature>
<proteinExistence type="predicted"/>
<dbReference type="Ensembl" id="ENSONIT00000037549.1">
    <property type="protein sequence ID" value="ENSONIP00000071598.1"/>
    <property type="gene ID" value="ENSONIG00000035280.1"/>
</dbReference>
<keyword evidence="3" id="KW-1015">Disulfide bond</keyword>
<evidence type="ECO:0000256" key="2">
    <source>
        <dbReference type="ARBA" id="ARBA00023136"/>
    </source>
</evidence>
<dbReference type="Pfam" id="PF08205">
    <property type="entry name" value="C2-set_2"/>
    <property type="match status" value="1"/>
</dbReference>
<evidence type="ECO:0000256" key="1">
    <source>
        <dbReference type="ARBA" id="ARBA00004167"/>
    </source>
</evidence>
<dbReference type="PANTHER" id="PTHR46484:SF8">
    <property type="entry name" value="B-CELL RECEPTOR CD22-LIKE-RELATED"/>
    <property type="match status" value="1"/>
</dbReference>
<dbReference type="Proteomes" id="UP000005207">
    <property type="component" value="Linkage group LG11"/>
</dbReference>
<dbReference type="OMA" id="WHNTSAN"/>
<evidence type="ECO:0000256" key="3">
    <source>
        <dbReference type="ARBA" id="ARBA00023157"/>
    </source>
</evidence>
<protein>
    <recommendedName>
        <fullName evidence="4">Ig-like domain-containing protein</fullName>
    </recommendedName>
</protein>
<dbReference type="InterPro" id="IPR013783">
    <property type="entry name" value="Ig-like_fold"/>
</dbReference>
<sequence>GALCEKWAIKMPQNINVLRGSCVTIPCSFDVENEHENNLHDTCKAYWIDSLRFTSENAKLKPTKDMTGDLTKKDCTTTFNNTRLLQSTKYYFRLDCDNDVKFTFTQAGVDISLIDDPPSPTLTPSTLKVEEGTSVSLTCSAPAPCWSHPPALTWSPNLGQSQETLQENQDKTKVKTSVMNFTASHLHHGNKISCTAAYKNNRGSPDVTAETSLAANISYSPKDVQISVSPSCPVPENSNVTLTCSSNANPAVENYTWYRADGDQETFIGTGTSLNIKVSRDIRRFFCKAENEIGVGRSNLTHLDVQCIICAWYHFSWQIVKHIVDFTVESFLGSLLVCFSVSDRTYMSLNRRNVSSSEYDDLSNFVLLCVSK</sequence>
<keyword evidence="2" id="KW-0472">Membrane</keyword>
<dbReference type="InParanoid" id="A0A669EFJ4"/>